<dbReference type="Pfam" id="PF00487">
    <property type="entry name" value="FA_desaturase"/>
    <property type="match status" value="1"/>
</dbReference>
<dbReference type="GO" id="GO:0016491">
    <property type="term" value="F:oxidoreductase activity"/>
    <property type="evidence" value="ECO:0007669"/>
    <property type="project" value="UniProtKB-KW"/>
</dbReference>
<organism evidence="3 4">
    <name type="scientific">Phenylobacterium conjunctum</name>
    <dbReference type="NCBI Taxonomy" id="1298959"/>
    <lineage>
        <taxon>Bacteria</taxon>
        <taxon>Pseudomonadati</taxon>
        <taxon>Pseudomonadota</taxon>
        <taxon>Alphaproteobacteria</taxon>
        <taxon>Caulobacterales</taxon>
        <taxon>Caulobacteraceae</taxon>
        <taxon>Phenylobacterium</taxon>
    </lineage>
</organism>
<dbReference type="RefSeq" id="WP_377353281.1">
    <property type="nucleotide sequence ID" value="NZ_JBHTLQ010000015.1"/>
</dbReference>
<keyword evidence="1" id="KW-1133">Transmembrane helix</keyword>
<protein>
    <submittedName>
        <fullName evidence="3">Fatty acid desaturase family protein</fullName>
        <ecNumber evidence="3">1.14.19.-</ecNumber>
    </submittedName>
</protein>
<keyword evidence="1" id="KW-0472">Membrane</keyword>
<name>A0ABW3T1P6_9CAUL</name>
<feature type="transmembrane region" description="Helical" evidence="1">
    <location>
        <begin position="182"/>
        <end position="202"/>
    </location>
</feature>
<gene>
    <name evidence="3" type="ORF">ACFQ27_08615</name>
</gene>
<dbReference type="PANTHER" id="PTHR12879">
    <property type="entry name" value="SPHINGOLIPID DELTA 4 DESATURASE/C-4 HYDROXYLASE PROTEIN DES2"/>
    <property type="match status" value="1"/>
</dbReference>
<evidence type="ECO:0000256" key="1">
    <source>
        <dbReference type="SAM" id="Phobius"/>
    </source>
</evidence>
<evidence type="ECO:0000313" key="4">
    <source>
        <dbReference type="Proteomes" id="UP001597216"/>
    </source>
</evidence>
<keyword evidence="1" id="KW-0812">Transmembrane</keyword>
<dbReference type="Proteomes" id="UP001597216">
    <property type="component" value="Unassembled WGS sequence"/>
</dbReference>
<dbReference type="CDD" id="cd03510">
    <property type="entry name" value="Rhizobitoxine-FADS-like"/>
    <property type="match status" value="1"/>
</dbReference>
<feature type="domain" description="Fatty acid desaturase" evidence="2">
    <location>
        <begin position="51"/>
        <end position="284"/>
    </location>
</feature>
<sequence length="310" mass="34726">MAVAARVDPKTIFTPEEWAPLARRSSWKGLFLLAHAWAVIFAAGAMVVIWPLTLPLAVIIIGGRQLGLAILMHDAAHGALHGDLKLNDLAGEWLTGGGLARYRTYHLGHHKFAQQAEDPDLVLSAPFPITPLSLRRKMIRDLTGQTAFKQRFGDLIARLKARKPGQPLLPILAEEVRRKRRWLLGGVIITAIGSLFGAWWAWPVLWVLPQFTWFPLITRLRNIAEHACVAKDEPDPLRHARTTHAGWLARMTLAPYFVNYHCEHHMFMHVPCYNLPRAHRLLQKKGVIDGMLYEPGGYGAVLKLATSKAA</sequence>
<proteinExistence type="predicted"/>
<comment type="caution">
    <text evidence="3">The sequence shown here is derived from an EMBL/GenBank/DDBJ whole genome shotgun (WGS) entry which is preliminary data.</text>
</comment>
<reference evidence="4" key="1">
    <citation type="journal article" date="2019" name="Int. J. Syst. Evol. Microbiol.">
        <title>The Global Catalogue of Microorganisms (GCM) 10K type strain sequencing project: providing services to taxonomists for standard genome sequencing and annotation.</title>
        <authorList>
            <consortium name="The Broad Institute Genomics Platform"/>
            <consortium name="The Broad Institute Genome Sequencing Center for Infectious Disease"/>
            <person name="Wu L."/>
            <person name="Ma J."/>
        </authorList>
    </citation>
    <scope>NUCLEOTIDE SEQUENCE [LARGE SCALE GENOMIC DNA]</scope>
    <source>
        <strain evidence="4">CCUG 55074</strain>
    </source>
</reference>
<evidence type="ECO:0000259" key="2">
    <source>
        <dbReference type="Pfam" id="PF00487"/>
    </source>
</evidence>
<dbReference type="PANTHER" id="PTHR12879:SF8">
    <property type="entry name" value="SPHINGOLIPID DELTA(4)-DESATURASE DES1"/>
    <property type="match status" value="1"/>
</dbReference>
<evidence type="ECO:0000313" key="3">
    <source>
        <dbReference type="EMBL" id="MFD1190637.1"/>
    </source>
</evidence>
<keyword evidence="4" id="KW-1185">Reference proteome</keyword>
<dbReference type="EC" id="1.14.19.-" evidence="3"/>
<dbReference type="InterPro" id="IPR005804">
    <property type="entry name" value="FA_desaturase_dom"/>
</dbReference>
<dbReference type="EMBL" id="JBHTLQ010000015">
    <property type="protein sequence ID" value="MFD1190637.1"/>
    <property type="molecule type" value="Genomic_DNA"/>
</dbReference>
<accession>A0ABW3T1P6</accession>
<keyword evidence="3" id="KW-0560">Oxidoreductase</keyword>